<evidence type="ECO:0000313" key="7">
    <source>
        <dbReference type="EMBL" id="AJC87489.1"/>
    </source>
</evidence>
<protein>
    <recommendedName>
        <fullName evidence="6">Cytochrome c domain-containing protein</fullName>
    </recommendedName>
</protein>
<dbReference type="InterPro" id="IPR036909">
    <property type="entry name" value="Cyt_c-like_dom_sf"/>
</dbReference>
<dbReference type="HOGENOM" id="CLU_145217_0_0_7"/>
<keyword evidence="2 4" id="KW-0479">Metal-binding</keyword>
<evidence type="ECO:0000256" key="1">
    <source>
        <dbReference type="ARBA" id="ARBA00022617"/>
    </source>
</evidence>
<evidence type="ECO:0000259" key="6">
    <source>
        <dbReference type="PROSITE" id="PS51007"/>
    </source>
</evidence>
<organism evidence="7 8">
    <name type="scientific">Campylobacter insulaenigrae NCTC 12927</name>
    <dbReference type="NCBI Taxonomy" id="1031564"/>
    <lineage>
        <taxon>Bacteria</taxon>
        <taxon>Pseudomonadati</taxon>
        <taxon>Campylobacterota</taxon>
        <taxon>Epsilonproteobacteria</taxon>
        <taxon>Campylobacterales</taxon>
        <taxon>Campylobacteraceae</taxon>
        <taxon>Campylobacter</taxon>
    </lineage>
</organism>
<dbReference type="RefSeq" id="WP_039649569.1">
    <property type="nucleotide sequence ID" value="NZ_CP007770.1"/>
</dbReference>
<evidence type="ECO:0000256" key="4">
    <source>
        <dbReference type="PROSITE-ProRule" id="PRU00433"/>
    </source>
</evidence>
<dbReference type="Proteomes" id="UP000031163">
    <property type="component" value="Chromosome"/>
</dbReference>
<dbReference type="KEGG" id="cis:CINS_0502"/>
<dbReference type="GO" id="GO:0009055">
    <property type="term" value="F:electron transfer activity"/>
    <property type="evidence" value="ECO:0007669"/>
    <property type="project" value="InterPro"/>
</dbReference>
<accession>A0A0A8H3Q3</accession>
<name>A0A0A8H3Q3_9BACT</name>
<gene>
    <name evidence="7" type="ORF">CINS_0502</name>
</gene>
<feature type="signal peptide" evidence="5">
    <location>
        <begin position="1"/>
        <end position="16"/>
    </location>
</feature>
<keyword evidence="5" id="KW-0732">Signal</keyword>
<evidence type="ECO:0000313" key="8">
    <source>
        <dbReference type="Proteomes" id="UP000031163"/>
    </source>
</evidence>
<dbReference type="AlphaFoldDB" id="A0A0A8H3Q3"/>
<dbReference type="Gene3D" id="1.10.760.10">
    <property type="entry name" value="Cytochrome c-like domain"/>
    <property type="match status" value="1"/>
</dbReference>
<reference evidence="7 8" key="1">
    <citation type="journal article" date="2014" name="Genome Biol. Evol.">
        <title>Comparative Genomics of the Campylobacter lari Group.</title>
        <authorList>
            <person name="Miller W.G."/>
            <person name="Yee E."/>
            <person name="Chapman M.H."/>
            <person name="Smith T.P."/>
            <person name="Bono J.L."/>
            <person name="Huynh S."/>
            <person name="Parker C.T."/>
            <person name="Vandamme P."/>
            <person name="Luong K."/>
            <person name="Korlach J."/>
        </authorList>
    </citation>
    <scope>NUCLEOTIDE SEQUENCE [LARGE SCALE GENOMIC DNA]</scope>
    <source>
        <strain evidence="7 8">NCTC 12927</strain>
    </source>
</reference>
<proteinExistence type="predicted"/>
<evidence type="ECO:0000256" key="2">
    <source>
        <dbReference type="ARBA" id="ARBA00022723"/>
    </source>
</evidence>
<evidence type="ECO:0000256" key="3">
    <source>
        <dbReference type="ARBA" id="ARBA00023004"/>
    </source>
</evidence>
<dbReference type="GeneID" id="74431311"/>
<evidence type="ECO:0000256" key="5">
    <source>
        <dbReference type="SAM" id="SignalP"/>
    </source>
</evidence>
<dbReference type="GO" id="GO:0020037">
    <property type="term" value="F:heme binding"/>
    <property type="evidence" value="ECO:0007669"/>
    <property type="project" value="InterPro"/>
</dbReference>
<sequence length="114" mass="13525">MKFIFFLLFIFINAFAEDFMSPKEYQESLYQNPRGISCAKCHGNGEEKILGYYIQKNEKIPFVVPNIKNIDYARFQKVLSKEQGLKSIMPTYSLTEEEIRSLYMYIKKNNKKDK</sequence>
<dbReference type="EMBL" id="CP007770">
    <property type="protein sequence ID" value="AJC87489.1"/>
    <property type="molecule type" value="Genomic_DNA"/>
</dbReference>
<keyword evidence="3 4" id="KW-0408">Iron</keyword>
<dbReference type="SUPFAM" id="SSF46626">
    <property type="entry name" value="Cytochrome c"/>
    <property type="match status" value="1"/>
</dbReference>
<dbReference type="InterPro" id="IPR009056">
    <property type="entry name" value="Cyt_c-like_dom"/>
</dbReference>
<dbReference type="PROSITE" id="PS51007">
    <property type="entry name" value="CYTC"/>
    <property type="match status" value="1"/>
</dbReference>
<feature type="chain" id="PRO_5002037448" description="Cytochrome c domain-containing protein" evidence="5">
    <location>
        <begin position="17"/>
        <end position="114"/>
    </location>
</feature>
<dbReference type="STRING" id="1031564.CINS_0502"/>
<feature type="domain" description="Cytochrome c" evidence="6">
    <location>
        <begin position="21"/>
        <end position="110"/>
    </location>
</feature>
<dbReference type="GO" id="GO:0046872">
    <property type="term" value="F:metal ion binding"/>
    <property type="evidence" value="ECO:0007669"/>
    <property type="project" value="UniProtKB-KW"/>
</dbReference>
<keyword evidence="1 4" id="KW-0349">Heme</keyword>